<sequence>MKRLYCAVTALLIAAHVAAAPLDHGDLVTFPTRDGVTQSIFIESPSQNPPLVVILYSGGDGTTRLDQNGATSQHGNFIVRTAHFWVQHGYAAVLTDAPSDMQRDGMNDYWRRSKDTLVDQRAIIAQVRQRFPNSRIALVSTSRGTVTVGNVLEHAPELADEYVLTSPESVAIKHPGISDLDVPEQYRREVLIVSNKNDVCPVANYAGGKRLASRNNVAFITEESDEGGGDKQSDCGGHSPHGFLGIESDTLKDINDWIGQKLRGTIATE</sequence>
<dbReference type="InterPro" id="IPR029058">
    <property type="entry name" value="AB_hydrolase_fold"/>
</dbReference>
<evidence type="ECO:0000313" key="4">
    <source>
        <dbReference type="EMBL" id="PTB21623.1"/>
    </source>
</evidence>
<dbReference type="AlphaFoldDB" id="A0A2T3XYN2"/>
<evidence type="ECO:0000313" key="5">
    <source>
        <dbReference type="Proteomes" id="UP000240638"/>
    </source>
</evidence>
<dbReference type="Proteomes" id="UP000240638">
    <property type="component" value="Unassembled WGS sequence"/>
</dbReference>
<proteinExistence type="predicted"/>
<evidence type="ECO:0000256" key="1">
    <source>
        <dbReference type="SAM" id="MobiDB-lite"/>
    </source>
</evidence>
<dbReference type="EMBL" id="PYUC01000003">
    <property type="protein sequence ID" value="PTB21623.1"/>
    <property type="molecule type" value="Genomic_DNA"/>
</dbReference>
<name>A0A2T3XYN2_9BURK</name>
<evidence type="ECO:0000256" key="2">
    <source>
        <dbReference type="SAM" id="SignalP"/>
    </source>
</evidence>
<keyword evidence="2" id="KW-0732">Signal</keyword>
<feature type="domain" description="Serine aminopeptidase S33" evidence="3">
    <location>
        <begin position="73"/>
        <end position="167"/>
    </location>
</feature>
<protein>
    <recommendedName>
        <fullName evidence="3">Serine aminopeptidase S33 domain-containing protein</fullName>
    </recommendedName>
</protein>
<dbReference type="Gene3D" id="3.40.50.1820">
    <property type="entry name" value="alpha/beta hydrolase"/>
    <property type="match status" value="1"/>
</dbReference>
<feature type="chain" id="PRO_5015445873" description="Serine aminopeptidase S33 domain-containing protein" evidence="2">
    <location>
        <begin position="20"/>
        <end position="269"/>
    </location>
</feature>
<gene>
    <name evidence="4" type="ORF">C9I57_08320</name>
</gene>
<organism evidence="4 5">
    <name type="scientific">Trinickia symbiotica</name>
    <dbReference type="NCBI Taxonomy" id="863227"/>
    <lineage>
        <taxon>Bacteria</taxon>
        <taxon>Pseudomonadati</taxon>
        <taxon>Pseudomonadota</taxon>
        <taxon>Betaproteobacteria</taxon>
        <taxon>Burkholderiales</taxon>
        <taxon>Burkholderiaceae</taxon>
        <taxon>Trinickia</taxon>
    </lineage>
</organism>
<reference evidence="4 5" key="1">
    <citation type="submission" date="2018-03" db="EMBL/GenBank/DDBJ databases">
        <title>Whole genome analyses suggest that Burkholderia sensu lato contains two further novel genera in the rhizoxinica-symbiotica group Mycetohabitans gen. nov., and Trinickia gen. nov.: implications for the evolution of diazotrophy and nodulation in the Burkholderiaceae.</title>
        <authorList>
            <person name="Estrada De Los Santos P."/>
            <person name="Palmer M."/>
            <person name="Chavez-Ramirez B."/>
            <person name="Steenkamp E.T."/>
            <person name="Hirsch A.M."/>
            <person name="Manyaka P."/>
            <person name="Maluk M."/>
            <person name="Lafos M."/>
            <person name="Crook M."/>
            <person name="Gross E."/>
            <person name="Simon M.F."/>
            <person name="Bueno Dos Reis Junior F."/>
            <person name="Poole P.S."/>
            <person name="Venter S.N."/>
            <person name="James E.K."/>
        </authorList>
    </citation>
    <scope>NUCLEOTIDE SEQUENCE [LARGE SCALE GENOMIC DNA]</scope>
    <source>
        <strain evidence="4 5">JPY-366</strain>
    </source>
</reference>
<comment type="caution">
    <text evidence="4">The sequence shown here is derived from an EMBL/GenBank/DDBJ whole genome shotgun (WGS) entry which is preliminary data.</text>
</comment>
<accession>A0A2T3XYN2</accession>
<dbReference type="InterPro" id="IPR022742">
    <property type="entry name" value="Hydrolase_4"/>
</dbReference>
<dbReference type="RefSeq" id="WP_107150124.1">
    <property type="nucleotide sequence ID" value="NZ_PYUC01000003.1"/>
</dbReference>
<dbReference type="Pfam" id="PF12146">
    <property type="entry name" value="Hydrolase_4"/>
    <property type="match status" value="1"/>
</dbReference>
<feature type="signal peptide" evidence="2">
    <location>
        <begin position="1"/>
        <end position="19"/>
    </location>
</feature>
<feature type="region of interest" description="Disordered" evidence="1">
    <location>
        <begin position="223"/>
        <end position="242"/>
    </location>
</feature>
<evidence type="ECO:0000259" key="3">
    <source>
        <dbReference type="Pfam" id="PF12146"/>
    </source>
</evidence>
<dbReference type="SUPFAM" id="SSF53474">
    <property type="entry name" value="alpha/beta-Hydrolases"/>
    <property type="match status" value="1"/>
</dbReference>